<dbReference type="EMBL" id="UINC01081232">
    <property type="protein sequence ID" value="SVC24883.1"/>
    <property type="molecule type" value="Genomic_DNA"/>
</dbReference>
<protein>
    <submittedName>
        <fullName evidence="2">Uncharacterized protein</fullName>
    </submittedName>
</protein>
<gene>
    <name evidence="2" type="ORF">METZ01_LOCUS277737</name>
</gene>
<sequence length="267" mass="30535">MATTQGGKSATRETKKLQFAKARRIQLSLVFFTLPIIAALLKVFAFGLVLTVVSLLFLIPIFIMGFDLVKGPNTWNIHEQEEPLVRLIAMSLLIGTLLIGGYNFYANSTYYNPINKRQVEGGFVPQLLDNAAILQLLFTGQYEDQFGKSEAHFREVIERKRADARTRYLRDRFNIYRMFGKWNPVNGGGNSLNIQRDKDRRGKMTLSTAKNSLKNVFFRLKGETGIMYGSSQGDYTKSMSFSFVNDHTLELKLKGETTLWQRMDYQL</sequence>
<proteinExistence type="predicted"/>
<organism evidence="2">
    <name type="scientific">marine metagenome</name>
    <dbReference type="NCBI Taxonomy" id="408172"/>
    <lineage>
        <taxon>unclassified sequences</taxon>
        <taxon>metagenomes</taxon>
        <taxon>ecological metagenomes</taxon>
    </lineage>
</organism>
<evidence type="ECO:0000256" key="1">
    <source>
        <dbReference type="SAM" id="Phobius"/>
    </source>
</evidence>
<name>A0A382KN57_9ZZZZ</name>
<feature type="transmembrane region" description="Helical" evidence="1">
    <location>
        <begin position="25"/>
        <end position="41"/>
    </location>
</feature>
<dbReference type="AlphaFoldDB" id="A0A382KN57"/>
<evidence type="ECO:0000313" key="2">
    <source>
        <dbReference type="EMBL" id="SVC24883.1"/>
    </source>
</evidence>
<keyword evidence="1" id="KW-1133">Transmembrane helix</keyword>
<reference evidence="2" key="1">
    <citation type="submission" date="2018-05" db="EMBL/GenBank/DDBJ databases">
        <authorList>
            <person name="Lanie J.A."/>
            <person name="Ng W.-L."/>
            <person name="Kazmierczak K.M."/>
            <person name="Andrzejewski T.M."/>
            <person name="Davidsen T.M."/>
            <person name="Wayne K.J."/>
            <person name="Tettelin H."/>
            <person name="Glass J.I."/>
            <person name="Rusch D."/>
            <person name="Podicherti R."/>
            <person name="Tsui H.-C.T."/>
            <person name="Winkler M.E."/>
        </authorList>
    </citation>
    <scope>NUCLEOTIDE SEQUENCE</scope>
</reference>
<accession>A0A382KN57</accession>
<keyword evidence="1" id="KW-0812">Transmembrane</keyword>
<keyword evidence="1" id="KW-0472">Membrane</keyword>
<feature type="transmembrane region" description="Helical" evidence="1">
    <location>
        <begin position="87"/>
        <end position="105"/>
    </location>
</feature>